<evidence type="ECO:0000313" key="2">
    <source>
        <dbReference type="EMBL" id="CAG8832071.1"/>
    </source>
</evidence>
<protein>
    <submittedName>
        <fullName evidence="2">46453_t:CDS:1</fullName>
    </submittedName>
</protein>
<feature type="region of interest" description="Disordered" evidence="1">
    <location>
        <begin position="227"/>
        <end position="256"/>
    </location>
</feature>
<feature type="non-terminal residue" evidence="2">
    <location>
        <position position="1"/>
    </location>
</feature>
<dbReference type="EMBL" id="CAJVQB010044676">
    <property type="protein sequence ID" value="CAG8832071.1"/>
    <property type="molecule type" value="Genomic_DNA"/>
</dbReference>
<proteinExistence type="predicted"/>
<organism evidence="2 3">
    <name type="scientific">Gigaspora margarita</name>
    <dbReference type="NCBI Taxonomy" id="4874"/>
    <lineage>
        <taxon>Eukaryota</taxon>
        <taxon>Fungi</taxon>
        <taxon>Fungi incertae sedis</taxon>
        <taxon>Mucoromycota</taxon>
        <taxon>Glomeromycotina</taxon>
        <taxon>Glomeromycetes</taxon>
        <taxon>Diversisporales</taxon>
        <taxon>Gigasporaceae</taxon>
        <taxon>Gigaspora</taxon>
    </lineage>
</organism>
<keyword evidence="3" id="KW-1185">Reference proteome</keyword>
<feature type="compositionally biased region" description="Polar residues" evidence="1">
    <location>
        <begin position="238"/>
        <end position="247"/>
    </location>
</feature>
<sequence length="256" mass="29364">PVEPWRRRTNIEEFLDPYYGSGKSCDEMKDRGCIPKNELNDLIDGYLEDLDKLILKSRRGENYTLGNCNRKGTVISASKDPPKPRKTRPTITEVLDTYYVPDEPEKKPPQNVALGLGIDLKPLQTLLNECNDIMQRWVLEKEKCSRKPLDEKSEEEQKEKMKLKNVPEDVVGDKPRSAKDNEAKKNEIINYDSNRLYNLKLYSQNGASAIKEKKVAFNLDPIKDKCSETKDHEGLDENPQQSINLTHRTVFDPGGE</sequence>
<feature type="non-terminal residue" evidence="2">
    <location>
        <position position="256"/>
    </location>
</feature>
<accession>A0ABN7WHG0</accession>
<evidence type="ECO:0000313" key="3">
    <source>
        <dbReference type="Proteomes" id="UP000789901"/>
    </source>
</evidence>
<gene>
    <name evidence="2" type="ORF">GMARGA_LOCUS30896</name>
</gene>
<name>A0ABN7WHG0_GIGMA</name>
<comment type="caution">
    <text evidence="2">The sequence shown here is derived from an EMBL/GenBank/DDBJ whole genome shotgun (WGS) entry which is preliminary data.</text>
</comment>
<dbReference type="Proteomes" id="UP000789901">
    <property type="component" value="Unassembled WGS sequence"/>
</dbReference>
<reference evidence="2 3" key="1">
    <citation type="submission" date="2021-06" db="EMBL/GenBank/DDBJ databases">
        <authorList>
            <person name="Kallberg Y."/>
            <person name="Tangrot J."/>
            <person name="Rosling A."/>
        </authorList>
    </citation>
    <scope>NUCLEOTIDE SEQUENCE [LARGE SCALE GENOMIC DNA]</scope>
    <source>
        <strain evidence="2 3">120-4 pot B 10/14</strain>
    </source>
</reference>
<evidence type="ECO:0000256" key="1">
    <source>
        <dbReference type="SAM" id="MobiDB-lite"/>
    </source>
</evidence>